<evidence type="ECO:0000313" key="1">
    <source>
        <dbReference type="EMBL" id="SSA36149.1"/>
    </source>
</evidence>
<name>A0A2Y9A0W5_9MICO</name>
<dbReference type="Proteomes" id="UP000250028">
    <property type="component" value="Unassembled WGS sequence"/>
</dbReference>
<accession>A0A2Y9A0W5</accession>
<dbReference type="RefSeq" id="WP_109687910.1">
    <property type="nucleotide sequence ID" value="NZ_QGDN01000001.1"/>
</dbReference>
<proteinExistence type="predicted"/>
<protein>
    <submittedName>
        <fullName evidence="1">Uncharacterized protein</fullName>
    </submittedName>
</protein>
<reference evidence="2" key="1">
    <citation type="submission" date="2016-10" db="EMBL/GenBank/DDBJ databases">
        <authorList>
            <person name="Varghese N."/>
            <person name="Submissions S."/>
        </authorList>
    </citation>
    <scope>NUCLEOTIDE SEQUENCE [LARGE SCALE GENOMIC DNA]</scope>
    <source>
        <strain evidence="2">DSM 22951</strain>
    </source>
</reference>
<sequence length="238" mass="24570">MTGRIREADLTWWDALARVGADRRTFLVASAHSGSATEVLIAGGRERDYDSVRFTLPPGSGLPTRIPSALVSSGPAWSLVTELIDLQLSIETDAGLRFTDGVAPGGEGPVGAAEALLVAEAIRTGDPARVDAAVGVVGWERVPPWLRDFAFGASGQLTVSVLRPGQVGAAGIGTAQQFLSEGLPGAAVCVLNAIALRSGWGLLSPAGQGELTFEPVAALSLQAMLNAICDPIFTREAA</sequence>
<evidence type="ECO:0000313" key="2">
    <source>
        <dbReference type="Proteomes" id="UP000250028"/>
    </source>
</evidence>
<organism evidence="1 2">
    <name type="scientific">Branchiibius hedensis</name>
    <dbReference type="NCBI Taxonomy" id="672460"/>
    <lineage>
        <taxon>Bacteria</taxon>
        <taxon>Bacillati</taxon>
        <taxon>Actinomycetota</taxon>
        <taxon>Actinomycetes</taxon>
        <taxon>Micrococcales</taxon>
        <taxon>Dermacoccaceae</taxon>
        <taxon>Branchiibius</taxon>
    </lineage>
</organism>
<dbReference type="EMBL" id="UESZ01000001">
    <property type="protein sequence ID" value="SSA36149.1"/>
    <property type="molecule type" value="Genomic_DNA"/>
</dbReference>
<dbReference type="AlphaFoldDB" id="A0A2Y9A0W5"/>
<keyword evidence="2" id="KW-1185">Reference proteome</keyword>
<gene>
    <name evidence="1" type="ORF">SAMN04489750_3530</name>
</gene>